<name>A0A3A4ZLT9_UNCKA</name>
<gene>
    <name evidence="2" type="ORF">C4561_00995</name>
</gene>
<keyword evidence="1" id="KW-1133">Transmembrane helix</keyword>
<feature type="transmembrane region" description="Helical" evidence="1">
    <location>
        <begin position="311"/>
        <end position="330"/>
    </location>
</feature>
<comment type="caution">
    <text evidence="2">The sequence shown here is derived from an EMBL/GenBank/DDBJ whole genome shotgun (WGS) entry which is preliminary data.</text>
</comment>
<feature type="transmembrane region" description="Helical" evidence="1">
    <location>
        <begin position="190"/>
        <end position="212"/>
    </location>
</feature>
<protein>
    <recommendedName>
        <fullName evidence="4">Glycosyltransferase RgtA/B/C/D-like domain-containing protein</fullName>
    </recommendedName>
</protein>
<evidence type="ECO:0008006" key="4">
    <source>
        <dbReference type="Google" id="ProtNLM"/>
    </source>
</evidence>
<feature type="transmembrane region" description="Helical" evidence="1">
    <location>
        <begin position="224"/>
        <end position="244"/>
    </location>
</feature>
<feature type="transmembrane region" description="Helical" evidence="1">
    <location>
        <begin position="100"/>
        <end position="123"/>
    </location>
</feature>
<dbReference type="EMBL" id="QZJF01000006">
    <property type="protein sequence ID" value="RJR27847.1"/>
    <property type="molecule type" value="Genomic_DNA"/>
</dbReference>
<feature type="transmembrane region" description="Helical" evidence="1">
    <location>
        <begin position="156"/>
        <end position="178"/>
    </location>
</feature>
<organism evidence="2 3">
    <name type="scientific">candidate division WWE3 bacterium</name>
    <dbReference type="NCBI Taxonomy" id="2053526"/>
    <lineage>
        <taxon>Bacteria</taxon>
        <taxon>Katanobacteria</taxon>
    </lineage>
</organism>
<keyword evidence="1" id="KW-0812">Transmembrane</keyword>
<evidence type="ECO:0000313" key="2">
    <source>
        <dbReference type="EMBL" id="RJR27847.1"/>
    </source>
</evidence>
<dbReference type="AlphaFoldDB" id="A0A3A4ZLT9"/>
<feature type="transmembrane region" description="Helical" evidence="1">
    <location>
        <begin position="336"/>
        <end position="354"/>
    </location>
</feature>
<reference evidence="2 3" key="1">
    <citation type="journal article" date="2017" name="ISME J.">
        <title>Energy and carbon metabolisms in a deep terrestrial subsurface fluid microbial community.</title>
        <authorList>
            <person name="Momper L."/>
            <person name="Jungbluth S.P."/>
            <person name="Lee M.D."/>
            <person name="Amend J.P."/>
        </authorList>
    </citation>
    <scope>NUCLEOTIDE SEQUENCE [LARGE SCALE GENOMIC DNA]</scope>
    <source>
        <strain evidence="2">SURF_46</strain>
    </source>
</reference>
<keyword evidence="1" id="KW-0472">Membrane</keyword>
<proteinExistence type="predicted"/>
<feature type="transmembrane region" description="Helical" evidence="1">
    <location>
        <begin position="277"/>
        <end position="299"/>
    </location>
</feature>
<accession>A0A3A4ZLT9</accession>
<feature type="transmembrane region" description="Helical" evidence="1">
    <location>
        <begin position="363"/>
        <end position="382"/>
    </location>
</feature>
<evidence type="ECO:0000313" key="3">
    <source>
        <dbReference type="Proteomes" id="UP000265540"/>
    </source>
</evidence>
<sequence>MNQLVKRISSLKYRHLILSVFLLFITVRSISLGTDISNSDAARWHRRSERFLEGLKNFDLSQTYQHYQPGVSLMWLNAPIRQFIYMYQRSTGSLAGIQPIWYPFLHGISKFALVLVLGALFLIQMSLIRNLYNDQTSLMYGVLLALEPYMIGIDRWFHLTSLEVYFGFTAFLLFILGLKLSSTRFVQFSAGVYSLSVLSKFTSLLVFPLYLYLIIKKTQRPKFYLFNFVLIFSLVFIALFPAVLTNWHDIIPKLLSVGASVATDTIRSEGTPIPFVFYYPVVLLFKLSVITLVMFLISLGNIKILFGKFKSNIYIAYYIAFYFVFLTVLQQKIDRYSLVFIPPLILLVSSYVSLTPAIFKKSFVLLAMLFFLTISYIHFPVYSGYNSPLFGGTAGAIHLGIYDNSGEYFAQAAEFTNEYHNVTVYVPDNIESFNVYSTNRTTSESKDTADILVKSLDIDRSSIDSGACNVKIGEFGPKDYKVVFAYKCN</sequence>
<dbReference type="Proteomes" id="UP000265540">
    <property type="component" value="Unassembled WGS sequence"/>
</dbReference>
<evidence type="ECO:0000256" key="1">
    <source>
        <dbReference type="SAM" id="Phobius"/>
    </source>
</evidence>